<gene>
    <name evidence="2" type="ORF">Tci_849937</name>
</gene>
<feature type="non-terminal residue" evidence="2">
    <location>
        <position position="1"/>
    </location>
</feature>
<evidence type="ECO:0000256" key="1">
    <source>
        <dbReference type="SAM" id="MobiDB-lite"/>
    </source>
</evidence>
<feature type="region of interest" description="Disordered" evidence="1">
    <location>
        <begin position="78"/>
        <end position="107"/>
    </location>
</feature>
<dbReference type="EMBL" id="BKCJ011063479">
    <property type="protein sequence ID" value="GFC77967.1"/>
    <property type="molecule type" value="Genomic_DNA"/>
</dbReference>
<name>A0A699QZ28_TANCI</name>
<protein>
    <submittedName>
        <fullName evidence="2">Uncharacterized protein</fullName>
    </submittedName>
</protein>
<evidence type="ECO:0000313" key="2">
    <source>
        <dbReference type="EMBL" id="GFC77967.1"/>
    </source>
</evidence>
<reference evidence="2" key="1">
    <citation type="journal article" date="2019" name="Sci. Rep.">
        <title>Draft genome of Tanacetum cinerariifolium, the natural source of mosquito coil.</title>
        <authorList>
            <person name="Yamashiro T."/>
            <person name="Shiraishi A."/>
            <person name="Satake H."/>
            <person name="Nakayama K."/>
        </authorList>
    </citation>
    <scope>NUCLEOTIDE SEQUENCE</scope>
</reference>
<comment type="caution">
    <text evidence="2">The sequence shown here is derived from an EMBL/GenBank/DDBJ whole genome shotgun (WGS) entry which is preliminary data.</text>
</comment>
<dbReference type="AlphaFoldDB" id="A0A699QZ28"/>
<accession>A0A699QZ28</accession>
<feature type="compositionally biased region" description="Polar residues" evidence="1">
    <location>
        <begin position="78"/>
        <end position="97"/>
    </location>
</feature>
<proteinExistence type="predicted"/>
<sequence length="107" mass="11812">EESFVDDSKRKRSDVGCSSEARKRIRCDGEETGLPPTLANSLGTLHTLELKSNSYYEHTNYDSFTCWSVVLEEALDESGSSGTLDLITTPSVTTPSKSGEHKKPRRS</sequence>
<organism evidence="2">
    <name type="scientific">Tanacetum cinerariifolium</name>
    <name type="common">Dalmatian daisy</name>
    <name type="synonym">Chrysanthemum cinerariifolium</name>
    <dbReference type="NCBI Taxonomy" id="118510"/>
    <lineage>
        <taxon>Eukaryota</taxon>
        <taxon>Viridiplantae</taxon>
        <taxon>Streptophyta</taxon>
        <taxon>Embryophyta</taxon>
        <taxon>Tracheophyta</taxon>
        <taxon>Spermatophyta</taxon>
        <taxon>Magnoliopsida</taxon>
        <taxon>eudicotyledons</taxon>
        <taxon>Gunneridae</taxon>
        <taxon>Pentapetalae</taxon>
        <taxon>asterids</taxon>
        <taxon>campanulids</taxon>
        <taxon>Asterales</taxon>
        <taxon>Asteraceae</taxon>
        <taxon>Asteroideae</taxon>
        <taxon>Anthemideae</taxon>
        <taxon>Anthemidinae</taxon>
        <taxon>Tanacetum</taxon>
    </lineage>
</organism>
<feature type="region of interest" description="Disordered" evidence="1">
    <location>
        <begin position="1"/>
        <end position="21"/>
    </location>
</feature>